<name>A0AAV8TKJ5_9ROSI</name>
<dbReference type="Pfam" id="PF03031">
    <property type="entry name" value="NIF"/>
    <property type="match status" value="1"/>
</dbReference>
<comment type="function">
    <text evidence="3">Probable phosphatase.</text>
</comment>
<dbReference type="NCBIfam" id="TIGR02251">
    <property type="entry name" value="HIF-SF_euk"/>
    <property type="match status" value="1"/>
</dbReference>
<proteinExistence type="inferred from homology"/>
<dbReference type="SUPFAM" id="SSF56784">
    <property type="entry name" value="HAD-like"/>
    <property type="match status" value="1"/>
</dbReference>
<comment type="caution">
    <text evidence="6">The sequence shown here is derived from an EMBL/GenBank/DDBJ whole genome shotgun (WGS) entry which is preliminary data.</text>
</comment>
<dbReference type="EMBL" id="JAIWQS010000004">
    <property type="protein sequence ID" value="KAJ8767452.1"/>
    <property type="molecule type" value="Genomic_DNA"/>
</dbReference>
<evidence type="ECO:0000313" key="7">
    <source>
        <dbReference type="Proteomes" id="UP001159364"/>
    </source>
</evidence>
<gene>
    <name evidence="6" type="ORF">K2173_017496</name>
</gene>
<evidence type="ECO:0000256" key="2">
    <source>
        <dbReference type="ARBA" id="ARBA00022912"/>
    </source>
</evidence>
<dbReference type="InterPro" id="IPR036412">
    <property type="entry name" value="HAD-like_sf"/>
</dbReference>
<dbReference type="Proteomes" id="UP001159364">
    <property type="component" value="Linkage Group LG04"/>
</dbReference>
<organism evidence="6 7">
    <name type="scientific">Erythroxylum novogranatense</name>
    <dbReference type="NCBI Taxonomy" id="1862640"/>
    <lineage>
        <taxon>Eukaryota</taxon>
        <taxon>Viridiplantae</taxon>
        <taxon>Streptophyta</taxon>
        <taxon>Embryophyta</taxon>
        <taxon>Tracheophyta</taxon>
        <taxon>Spermatophyta</taxon>
        <taxon>Magnoliopsida</taxon>
        <taxon>eudicotyledons</taxon>
        <taxon>Gunneridae</taxon>
        <taxon>Pentapetalae</taxon>
        <taxon>rosids</taxon>
        <taxon>fabids</taxon>
        <taxon>Malpighiales</taxon>
        <taxon>Erythroxylaceae</taxon>
        <taxon>Erythroxylum</taxon>
    </lineage>
</organism>
<evidence type="ECO:0000256" key="4">
    <source>
        <dbReference type="ARBA" id="ARBA00038355"/>
    </source>
</evidence>
<feature type="domain" description="FCP1 homology" evidence="5">
    <location>
        <begin position="42"/>
        <end position="201"/>
    </location>
</feature>
<dbReference type="PANTHER" id="PTHR12210">
    <property type="entry name" value="DULLARD PROTEIN PHOSPHATASE"/>
    <property type="match status" value="1"/>
</dbReference>
<dbReference type="PROSITE" id="PS50969">
    <property type="entry name" value="FCP1"/>
    <property type="match status" value="1"/>
</dbReference>
<reference evidence="6 7" key="1">
    <citation type="submission" date="2021-09" db="EMBL/GenBank/DDBJ databases">
        <title>Genomic insights and catalytic innovation underlie evolution of tropane alkaloids biosynthesis.</title>
        <authorList>
            <person name="Wang Y.-J."/>
            <person name="Tian T."/>
            <person name="Huang J.-P."/>
            <person name="Huang S.-X."/>
        </authorList>
    </citation>
    <scope>NUCLEOTIDE SEQUENCE [LARGE SCALE GENOMIC DNA]</scope>
    <source>
        <strain evidence="6">KIB-2018</strain>
        <tissue evidence="6">Leaf</tissue>
    </source>
</reference>
<dbReference type="InterPro" id="IPR023214">
    <property type="entry name" value="HAD_sf"/>
</dbReference>
<dbReference type="CDD" id="cd07521">
    <property type="entry name" value="HAD_FCP1-like"/>
    <property type="match status" value="1"/>
</dbReference>
<evidence type="ECO:0000256" key="1">
    <source>
        <dbReference type="ARBA" id="ARBA00022801"/>
    </source>
</evidence>
<dbReference type="AlphaFoldDB" id="A0AAV8TKJ5"/>
<dbReference type="SMART" id="SM00577">
    <property type="entry name" value="CPDc"/>
    <property type="match status" value="1"/>
</dbReference>
<dbReference type="InterPro" id="IPR004274">
    <property type="entry name" value="FCP1_dom"/>
</dbReference>
<dbReference type="FunFam" id="3.40.50.1000:FF:000015">
    <property type="entry name" value="CTD small phosphatase-like protein 2"/>
    <property type="match status" value="1"/>
</dbReference>
<evidence type="ECO:0000313" key="6">
    <source>
        <dbReference type="EMBL" id="KAJ8767452.1"/>
    </source>
</evidence>
<evidence type="ECO:0000259" key="5">
    <source>
        <dbReference type="PROSITE" id="PS50969"/>
    </source>
</evidence>
<dbReference type="InterPro" id="IPR050365">
    <property type="entry name" value="TIM50"/>
</dbReference>
<keyword evidence="2" id="KW-0904">Protein phosphatase</keyword>
<sequence length="237" mass="27456">MHNFVGFSDEEEYNQHLYVMSWQELPQMVSPYRPFTLERQLEKSFPITLVLDLDETLVHSSFDICEDGDFSFQIHSKMQVQTVFVRQRPYLPMFLEAVSSMFDIVIFTAGQSNYAELLLDIIDPNRTLICQRVYRDSCVFVNGGYLKDLTILGCDLARIMIVDNTPQVFQLQVENGIPIDSWFGDPEDSALLSLLLFLETLVGADDVRPLIRKKYGLVFDFRLVFDKCSPRNDLRQV</sequence>
<dbReference type="Gene3D" id="3.40.50.1000">
    <property type="entry name" value="HAD superfamily/HAD-like"/>
    <property type="match status" value="1"/>
</dbReference>
<accession>A0AAV8TKJ5</accession>
<keyword evidence="7" id="KW-1185">Reference proteome</keyword>
<dbReference type="InterPro" id="IPR011948">
    <property type="entry name" value="Dullard_phosphatase"/>
</dbReference>
<protein>
    <recommendedName>
        <fullName evidence="5">FCP1 homology domain-containing protein</fullName>
    </recommendedName>
</protein>
<dbReference type="GO" id="GO:0004721">
    <property type="term" value="F:phosphoprotein phosphatase activity"/>
    <property type="evidence" value="ECO:0007669"/>
    <property type="project" value="UniProtKB-KW"/>
</dbReference>
<keyword evidence="1" id="KW-0378">Hydrolase</keyword>
<evidence type="ECO:0000256" key="3">
    <source>
        <dbReference type="ARBA" id="ARBA00037324"/>
    </source>
</evidence>
<comment type="similarity">
    <text evidence="4">Belongs to the CTDSPL2 family.</text>
</comment>
<dbReference type="GO" id="GO:0005634">
    <property type="term" value="C:nucleus"/>
    <property type="evidence" value="ECO:0007669"/>
    <property type="project" value="UniProtKB-ARBA"/>
</dbReference>